<organism evidence="2 3">
    <name type="scientific">Chlorobium ferrooxidans DSM 13031</name>
    <dbReference type="NCBI Taxonomy" id="377431"/>
    <lineage>
        <taxon>Bacteria</taxon>
        <taxon>Pseudomonadati</taxon>
        <taxon>Chlorobiota</taxon>
        <taxon>Chlorobiia</taxon>
        <taxon>Chlorobiales</taxon>
        <taxon>Chlorobiaceae</taxon>
        <taxon>Chlorobium/Pelodictyon group</taxon>
        <taxon>Chlorobium</taxon>
    </lineage>
</organism>
<dbReference type="InterPro" id="IPR005368">
    <property type="entry name" value="UPF0175"/>
</dbReference>
<accession>Q0YUS8</accession>
<dbReference type="EMBL" id="AASE01000001">
    <property type="protein sequence ID" value="EAT60142.1"/>
    <property type="molecule type" value="Genomic_DNA"/>
</dbReference>
<dbReference type="PANTHER" id="PTHR37525">
    <property type="entry name" value="UPF0175 PROTEIN SSL1255"/>
    <property type="match status" value="1"/>
</dbReference>
<name>Q0YUS8_9CHLB</name>
<dbReference type="AlphaFoldDB" id="Q0YUS8"/>
<dbReference type="OrthoDB" id="1122111at2"/>
<dbReference type="PANTHER" id="PTHR37525:SF1">
    <property type="entry name" value="UPF0175 PROTEIN SSL1255"/>
    <property type="match status" value="1"/>
</dbReference>
<comment type="similarity">
    <text evidence="1">Belongs to the UPF0175 family.</text>
</comment>
<comment type="caution">
    <text evidence="2">The sequence shown here is derived from an EMBL/GenBank/DDBJ whole genome shotgun (WGS) entry which is preliminary data.</text>
</comment>
<dbReference type="Proteomes" id="UP000004162">
    <property type="component" value="Unassembled WGS sequence"/>
</dbReference>
<evidence type="ECO:0000313" key="2">
    <source>
        <dbReference type="EMBL" id="EAT60142.1"/>
    </source>
</evidence>
<protein>
    <submittedName>
        <fullName evidence="2">Uncharacterized protein</fullName>
    </submittedName>
</protein>
<dbReference type="InterPro" id="IPR052264">
    <property type="entry name" value="UPF0175_domain"/>
</dbReference>
<dbReference type="Pfam" id="PF03683">
    <property type="entry name" value="UPF0175"/>
    <property type="match status" value="1"/>
</dbReference>
<sequence>MQLLLEVPKNLPDAAQCTPQQFIQEAKLAMAIKLFEMKRLSSGMAATFIGMSRVEFLFELHRYGVPIIDLDQNELAQDLSNT</sequence>
<reference evidence="2 3" key="2">
    <citation type="submission" date="2006-07" db="EMBL/GenBank/DDBJ databases">
        <title>Sequencing of the draft genome and assembly of Chlorobium ferroxidans DSM 13031.</title>
        <authorList>
            <consortium name="US DOE Joint Genome Institute (JGI-PGF)"/>
            <person name="Copeland A."/>
            <person name="Lucas S."/>
            <person name="Lapidus A."/>
            <person name="Barry K."/>
            <person name="Glavina del Rio T."/>
            <person name="Dalin E."/>
            <person name="Tice H."/>
            <person name="Bruce D."/>
            <person name="Pitluck S."/>
            <person name="Richardson P."/>
        </authorList>
    </citation>
    <scope>NUCLEOTIDE SEQUENCE [LARGE SCALE GENOMIC DNA]</scope>
    <source>
        <strain evidence="2 3">DSM 13031</strain>
    </source>
</reference>
<keyword evidence="3" id="KW-1185">Reference proteome</keyword>
<proteinExistence type="inferred from homology"/>
<dbReference type="RefSeq" id="WP_006365418.1">
    <property type="nucleotide sequence ID" value="NZ_AASE01000001.1"/>
</dbReference>
<evidence type="ECO:0000256" key="1">
    <source>
        <dbReference type="ARBA" id="ARBA00005651"/>
    </source>
</evidence>
<gene>
    <name evidence="2" type="ORF">CferDRAFT_2149</name>
</gene>
<reference evidence="2 3" key="1">
    <citation type="submission" date="2006-07" db="EMBL/GenBank/DDBJ databases">
        <title>Annotation of the draft genome assembly of Chlorobium ferroxidans DSM 13031.</title>
        <authorList>
            <consortium name="US DOE Joint Genome Institute (JGI-ORNL)"/>
            <person name="Larimer F."/>
            <person name="Land M."/>
            <person name="Hauser L."/>
        </authorList>
    </citation>
    <scope>NUCLEOTIDE SEQUENCE [LARGE SCALE GENOMIC DNA]</scope>
    <source>
        <strain evidence="2 3">DSM 13031</strain>
    </source>
</reference>
<evidence type="ECO:0000313" key="3">
    <source>
        <dbReference type="Proteomes" id="UP000004162"/>
    </source>
</evidence>